<evidence type="ECO:0000256" key="1">
    <source>
        <dbReference type="ARBA" id="ARBA00008861"/>
    </source>
</evidence>
<dbReference type="PANTHER" id="PTHR31544">
    <property type="entry name" value="AIG2-LIKE PROTEIN D"/>
    <property type="match status" value="1"/>
</dbReference>
<dbReference type="SUPFAM" id="SSF110857">
    <property type="entry name" value="Gamma-glutamyl cyclotransferase-like"/>
    <property type="match status" value="1"/>
</dbReference>
<dbReference type="EMBL" id="NKHZ01000057">
    <property type="protein sequence ID" value="PNS16535.1"/>
    <property type="molecule type" value="Genomic_DNA"/>
</dbReference>
<dbReference type="Pfam" id="PF06094">
    <property type="entry name" value="GGACT"/>
    <property type="match status" value="1"/>
</dbReference>
<dbReference type="PANTHER" id="PTHR31544:SF2">
    <property type="entry name" value="AIG2-LIKE PROTEIN D"/>
    <property type="match status" value="1"/>
</dbReference>
<accession>A0A2K1QN30</accession>
<dbReference type="CDD" id="cd06661">
    <property type="entry name" value="GGCT_like"/>
    <property type="match status" value="1"/>
</dbReference>
<dbReference type="GO" id="GO:0016740">
    <property type="term" value="F:transferase activity"/>
    <property type="evidence" value="ECO:0007669"/>
    <property type="project" value="UniProtKB-KW"/>
</dbReference>
<dbReference type="InterPro" id="IPR013024">
    <property type="entry name" value="GGCT-like"/>
</dbReference>
<protein>
    <recommendedName>
        <fullName evidence="3">Putative gamma-glutamylcyclotransferase</fullName>
    </recommendedName>
</protein>
<dbReference type="AlphaFoldDB" id="A0A2K1QN30"/>
<gene>
    <name evidence="6" type="ORF">CAC42_269</name>
</gene>
<evidence type="ECO:0000256" key="4">
    <source>
        <dbReference type="SAM" id="MobiDB-lite"/>
    </source>
</evidence>
<feature type="compositionally biased region" description="Acidic residues" evidence="4">
    <location>
        <begin position="117"/>
        <end position="131"/>
    </location>
</feature>
<dbReference type="InterPro" id="IPR009288">
    <property type="entry name" value="AIG2-like_dom"/>
</dbReference>
<comment type="similarity">
    <text evidence="1">Belongs to the gamma-glutamylcyclotransferase family.</text>
</comment>
<dbReference type="InterPro" id="IPR036568">
    <property type="entry name" value="GGCT-like_sf"/>
</dbReference>
<keyword evidence="7" id="KW-1185">Reference proteome</keyword>
<evidence type="ECO:0000259" key="5">
    <source>
        <dbReference type="Pfam" id="PF06094"/>
    </source>
</evidence>
<keyword evidence="2" id="KW-0808">Transferase</keyword>
<feature type="region of interest" description="Disordered" evidence="4">
    <location>
        <begin position="112"/>
        <end position="131"/>
    </location>
</feature>
<organism evidence="6 7">
    <name type="scientific">Sphaceloma murrayae</name>
    <dbReference type="NCBI Taxonomy" id="2082308"/>
    <lineage>
        <taxon>Eukaryota</taxon>
        <taxon>Fungi</taxon>
        <taxon>Dikarya</taxon>
        <taxon>Ascomycota</taxon>
        <taxon>Pezizomycotina</taxon>
        <taxon>Dothideomycetes</taxon>
        <taxon>Dothideomycetidae</taxon>
        <taxon>Myriangiales</taxon>
        <taxon>Elsinoaceae</taxon>
        <taxon>Sphaceloma</taxon>
    </lineage>
</organism>
<evidence type="ECO:0000256" key="3">
    <source>
        <dbReference type="ARBA" id="ARBA00030602"/>
    </source>
</evidence>
<sequence>MGDRTLFFYGTLMSPAILHRVIHGPSNPTFPTPSSSYVRTCPAMLHSHRRHRVRSADYPAIVPDTASDACVRGTFATGLTDADVGRLDIFEGDEYERRFVKVRKLIIGKSAGAGQDQELEDGTQEEGEEAEVETYVWIAGKQRLEDDEWDFETFKKEKMRFWIGSDGTEGSTGREEFEAVDQADGTGGRSVNGSIGRQLEQHHRGGEAIGSAV</sequence>
<evidence type="ECO:0000313" key="7">
    <source>
        <dbReference type="Proteomes" id="UP000243797"/>
    </source>
</evidence>
<dbReference type="Proteomes" id="UP000243797">
    <property type="component" value="Unassembled WGS sequence"/>
</dbReference>
<dbReference type="InParanoid" id="A0A2K1QN30"/>
<reference evidence="6 7" key="1">
    <citation type="submission" date="2017-06" db="EMBL/GenBank/DDBJ databases">
        <title>Draft genome sequence of a variant of Elsinoe murrayae.</title>
        <authorList>
            <person name="Cheng Q."/>
        </authorList>
    </citation>
    <scope>NUCLEOTIDE SEQUENCE [LARGE SCALE GENOMIC DNA]</scope>
    <source>
        <strain evidence="6 7">CQ-2017a</strain>
    </source>
</reference>
<feature type="domain" description="Gamma-glutamylcyclotransferase AIG2-like" evidence="5">
    <location>
        <begin position="6"/>
        <end position="150"/>
    </location>
</feature>
<dbReference type="Gene3D" id="3.10.490.10">
    <property type="entry name" value="Gamma-glutamyl cyclotransferase-like"/>
    <property type="match status" value="1"/>
</dbReference>
<dbReference type="InterPro" id="IPR045038">
    <property type="entry name" value="AIG2-like"/>
</dbReference>
<proteinExistence type="inferred from homology"/>
<evidence type="ECO:0000256" key="2">
    <source>
        <dbReference type="ARBA" id="ARBA00022679"/>
    </source>
</evidence>
<name>A0A2K1QN30_9PEZI</name>
<comment type="caution">
    <text evidence="6">The sequence shown here is derived from an EMBL/GenBank/DDBJ whole genome shotgun (WGS) entry which is preliminary data.</text>
</comment>
<dbReference type="OrthoDB" id="1044435at2759"/>
<evidence type="ECO:0000313" key="6">
    <source>
        <dbReference type="EMBL" id="PNS16535.1"/>
    </source>
</evidence>